<reference evidence="1" key="1">
    <citation type="submission" date="2021-01" db="EMBL/GenBank/DDBJ databases">
        <authorList>
            <person name="Kaushik A."/>
        </authorList>
    </citation>
    <scope>NUCLEOTIDE SEQUENCE</scope>
    <source>
        <strain evidence="1">AG6-10EEA</strain>
    </source>
</reference>
<protein>
    <submittedName>
        <fullName evidence="1">Uncharacterized protein</fullName>
    </submittedName>
</protein>
<dbReference type="EMBL" id="CAJMXA010000086">
    <property type="protein sequence ID" value="CAE6415278.1"/>
    <property type="molecule type" value="Genomic_DNA"/>
</dbReference>
<name>A0A8H2X365_9AGAM</name>
<sequence length="160" mass="18535">MGRRLPYPDVPTARIHEIYKQSLRKPIHAFGFYVDQGQLYLRKQGSPPPNVSIGDDIGRLLWETRLELLAAGLPTLSLAWVPIPDRFRENSCGDEAWLIVLATGFDKTPHLPIQEELTQRVRAILKTEEPPAWWSMRSFTYPPPELWIKHRQKKLQQTEA</sequence>
<comment type="caution">
    <text evidence="1">The sequence shown here is derived from an EMBL/GenBank/DDBJ whole genome shotgun (WGS) entry which is preliminary data.</text>
</comment>
<dbReference type="Proteomes" id="UP000663853">
    <property type="component" value="Unassembled WGS sequence"/>
</dbReference>
<evidence type="ECO:0000313" key="1">
    <source>
        <dbReference type="EMBL" id="CAE6415278.1"/>
    </source>
</evidence>
<dbReference type="AlphaFoldDB" id="A0A8H2X365"/>
<evidence type="ECO:0000313" key="2">
    <source>
        <dbReference type="Proteomes" id="UP000663853"/>
    </source>
</evidence>
<organism evidence="1 2">
    <name type="scientific">Rhizoctonia solani</name>
    <dbReference type="NCBI Taxonomy" id="456999"/>
    <lineage>
        <taxon>Eukaryota</taxon>
        <taxon>Fungi</taxon>
        <taxon>Dikarya</taxon>
        <taxon>Basidiomycota</taxon>
        <taxon>Agaricomycotina</taxon>
        <taxon>Agaricomycetes</taxon>
        <taxon>Cantharellales</taxon>
        <taxon>Ceratobasidiaceae</taxon>
        <taxon>Rhizoctonia</taxon>
    </lineage>
</organism>
<gene>
    <name evidence="1" type="ORF">RDB_LOCUS5441</name>
</gene>
<proteinExistence type="predicted"/>
<accession>A0A8H2X365</accession>